<evidence type="ECO:0000313" key="3">
    <source>
        <dbReference type="Proteomes" id="UP000886523"/>
    </source>
</evidence>
<evidence type="ECO:0000256" key="1">
    <source>
        <dbReference type="SAM" id="MobiDB-lite"/>
    </source>
</evidence>
<dbReference type="Proteomes" id="UP000886523">
    <property type="component" value="Unassembled WGS sequence"/>
</dbReference>
<feature type="region of interest" description="Disordered" evidence="1">
    <location>
        <begin position="31"/>
        <end position="92"/>
    </location>
</feature>
<keyword evidence="3" id="KW-1185">Reference proteome</keyword>
<feature type="compositionally biased region" description="Polar residues" evidence="1">
    <location>
        <begin position="74"/>
        <end position="84"/>
    </location>
</feature>
<evidence type="ECO:0000313" key="2">
    <source>
        <dbReference type="EMBL" id="KAF9509579.1"/>
    </source>
</evidence>
<dbReference type="AlphaFoldDB" id="A0A9P6AQ51"/>
<feature type="region of interest" description="Disordered" evidence="1">
    <location>
        <begin position="191"/>
        <end position="210"/>
    </location>
</feature>
<organism evidence="2 3">
    <name type="scientific">Hydnum rufescens UP504</name>
    <dbReference type="NCBI Taxonomy" id="1448309"/>
    <lineage>
        <taxon>Eukaryota</taxon>
        <taxon>Fungi</taxon>
        <taxon>Dikarya</taxon>
        <taxon>Basidiomycota</taxon>
        <taxon>Agaricomycotina</taxon>
        <taxon>Agaricomycetes</taxon>
        <taxon>Cantharellales</taxon>
        <taxon>Hydnaceae</taxon>
        <taxon>Hydnum</taxon>
    </lineage>
</organism>
<proteinExistence type="predicted"/>
<accession>A0A9P6AQ51</accession>
<feature type="compositionally biased region" description="Polar residues" evidence="1">
    <location>
        <begin position="135"/>
        <end position="162"/>
    </location>
</feature>
<feature type="region of interest" description="Disordered" evidence="1">
    <location>
        <begin position="104"/>
        <end position="176"/>
    </location>
</feature>
<dbReference type="EMBL" id="MU129032">
    <property type="protein sequence ID" value="KAF9509579.1"/>
    <property type="molecule type" value="Genomic_DNA"/>
</dbReference>
<reference evidence="2" key="1">
    <citation type="journal article" date="2020" name="Nat. Commun.">
        <title>Large-scale genome sequencing of mycorrhizal fungi provides insights into the early evolution of symbiotic traits.</title>
        <authorList>
            <person name="Miyauchi S."/>
            <person name="Kiss E."/>
            <person name="Kuo A."/>
            <person name="Drula E."/>
            <person name="Kohler A."/>
            <person name="Sanchez-Garcia M."/>
            <person name="Morin E."/>
            <person name="Andreopoulos B."/>
            <person name="Barry K.W."/>
            <person name="Bonito G."/>
            <person name="Buee M."/>
            <person name="Carver A."/>
            <person name="Chen C."/>
            <person name="Cichocki N."/>
            <person name="Clum A."/>
            <person name="Culley D."/>
            <person name="Crous P.W."/>
            <person name="Fauchery L."/>
            <person name="Girlanda M."/>
            <person name="Hayes R.D."/>
            <person name="Keri Z."/>
            <person name="LaButti K."/>
            <person name="Lipzen A."/>
            <person name="Lombard V."/>
            <person name="Magnuson J."/>
            <person name="Maillard F."/>
            <person name="Murat C."/>
            <person name="Nolan M."/>
            <person name="Ohm R.A."/>
            <person name="Pangilinan J."/>
            <person name="Pereira M.F."/>
            <person name="Perotto S."/>
            <person name="Peter M."/>
            <person name="Pfister S."/>
            <person name="Riley R."/>
            <person name="Sitrit Y."/>
            <person name="Stielow J.B."/>
            <person name="Szollosi G."/>
            <person name="Zifcakova L."/>
            <person name="Stursova M."/>
            <person name="Spatafora J.W."/>
            <person name="Tedersoo L."/>
            <person name="Vaario L.M."/>
            <person name="Yamada A."/>
            <person name="Yan M."/>
            <person name="Wang P."/>
            <person name="Xu J."/>
            <person name="Bruns T."/>
            <person name="Baldrian P."/>
            <person name="Vilgalys R."/>
            <person name="Dunand C."/>
            <person name="Henrissat B."/>
            <person name="Grigoriev I.V."/>
            <person name="Hibbett D."/>
            <person name="Nagy L.G."/>
            <person name="Martin F.M."/>
        </authorList>
    </citation>
    <scope>NUCLEOTIDE SEQUENCE</scope>
    <source>
        <strain evidence="2">UP504</strain>
    </source>
</reference>
<protein>
    <submittedName>
        <fullName evidence="2">Uncharacterized protein</fullName>
    </submittedName>
</protein>
<name>A0A9P6AQ51_9AGAM</name>
<comment type="caution">
    <text evidence="2">The sequence shown here is derived from an EMBL/GenBank/DDBJ whole genome shotgun (WGS) entry which is preliminary data.</text>
</comment>
<sequence length="319" mass="35089">MSIYLHRAWALFNNRQLPALSRLLPKPQQAAAWKGKQTTTHPQWWVCGHKPRPTHDDNPQNGESPSGNMIHGNALNSSAPTTQHTAARQQRNIQQRANNTTYSIAPNEDATHGNAPNEPQEPHTHCGGYDDNPQNDKSNATRQHNAATQRGNAIDGNTTQQRDPMATRQRRAQNHTPAMAGVRFYIRSQHPQQTNTEAKPPPPPFLTPEQRAPIRTPIRTSESTRPQYPTPLQRVWGTTRNETAKAHMNETMSDSPLRDHPNGTQAPTGVNSSYTCTRTAASEAALLGHRVSPTGGPWAAWGGPLIVLQGPQGPPGKNI</sequence>
<gene>
    <name evidence="2" type="ORF">BS47DRAFT_1365140</name>
</gene>